<dbReference type="AlphaFoldDB" id="E0W272"/>
<keyword evidence="3" id="KW-1185">Reference proteome</keyword>
<organism>
    <name type="scientific">Pediculus humanus subsp. corporis</name>
    <name type="common">Body louse</name>
    <dbReference type="NCBI Taxonomy" id="121224"/>
    <lineage>
        <taxon>Eukaryota</taxon>
        <taxon>Metazoa</taxon>
        <taxon>Ecdysozoa</taxon>
        <taxon>Arthropoda</taxon>
        <taxon>Hexapoda</taxon>
        <taxon>Insecta</taxon>
        <taxon>Pterygota</taxon>
        <taxon>Neoptera</taxon>
        <taxon>Paraneoptera</taxon>
        <taxon>Psocodea</taxon>
        <taxon>Troctomorpha</taxon>
        <taxon>Phthiraptera</taxon>
        <taxon>Anoplura</taxon>
        <taxon>Pediculidae</taxon>
        <taxon>Pediculus</taxon>
    </lineage>
</organism>
<dbReference type="HOGENOM" id="CLU_1490741_0_0_1"/>
<evidence type="ECO:0000313" key="3">
    <source>
        <dbReference type="Proteomes" id="UP000009046"/>
    </source>
</evidence>
<dbReference type="KEGG" id="phu:Phum_PHUM586150"/>
<dbReference type="VEuPathDB" id="VectorBase:PHUM586150"/>
<reference evidence="2" key="3">
    <citation type="submission" date="2020-05" db="UniProtKB">
        <authorList>
            <consortium name="EnsemblMetazoa"/>
        </authorList>
    </citation>
    <scope>IDENTIFICATION</scope>
    <source>
        <strain evidence="2">USDA</strain>
    </source>
</reference>
<dbReference type="EMBL" id="AAZO01007144">
    <property type="status" value="NOT_ANNOTATED_CDS"/>
    <property type="molecule type" value="Genomic_DNA"/>
</dbReference>
<accession>E0W272</accession>
<dbReference type="Proteomes" id="UP000009046">
    <property type="component" value="Unassembled WGS sequence"/>
</dbReference>
<dbReference type="GeneID" id="8232635"/>
<sequence length="181" mass="20803">MDSSTASSFLPLDYHNLNQHRQQTGKTDCKVRGKADCYYYSCMIENGKHNNMITEIPIKKQTLSKAVINFKNSSLIKTGNNLKNDFKISSKKNYSSERYDYSQRTLDHSITQKLFDDMGNIAGSSENNISYYSNRGVNLNKIDCPTTKLKALPYSLDDSDLFLENSYRNNYRDSEKLLPFT</sequence>
<proteinExistence type="predicted"/>
<reference evidence="1" key="2">
    <citation type="submission" date="2007-04" db="EMBL/GenBank/DDBJ databases">
        <title>The genome of the human body louse.</title>
        <authorList>
            <consortium name="The Human Body Louse Genome Consortium"/>
            <person name="Kirkness E."/>
            <person name="Walenz B."/>
            <person name="Hass B."/>
            <person name="Bruggner R."/>
            <person name="Strausberg R."/>
        </authorList>
    </citation>
    <scope>NUCLEOTIDE SEQUENCE</scope>
    <source>
        <strain evidence="1">USDA</strain>
    </source>
</reference>
<evidence type="ECO:0000313" key="2">
    <source>
        <dbReference type="EnsemblMetazoa" id="PHUM586150-PA"/>
    </source>
</evidence>
<evidence type="ECO:0000313" key="1">
    <source>
        <dbReference type="EMBL" id="EEB19728.1"/>
    </source>
</evidence>
<dbReference type="InParanoid" id="E0W272"/>
<name>E0W272_PEDHC</name>
<dbReference type="EMBL" id="DS235874">
    <property type="protein sequence ID" value="EEB19728.1"/>
    <property type="molecule type" value="Genomic_DNA"/>
</dbReference>
<dbReference type="EnsemblMetazoa" id="PHUM586150-RA">
    <property type="protein sequence ID" value="PHUM586150-PA"/>
    <property type="gene ID" value="PHUM586150"/>
</dbReference>
<protein>
    <submittedName>
        <fullName evidence="1 2">Uncharacterized protein</fullName>
    </submittedName>
</protein>
<dbReference type="CTD" id="8232635"/>
<dbReference type="RefSeq" id="XP_002432466.1">
    <property type="nucleotide sequence ID" value="XM_002432421.1"/>
</dbReference>
<gene>
    <name evidence="2" type="primary">8232635</name>
    <name evidence="1" type="ORF">Phum_PHUM586150</name>
</gene>
<reference evidence="1" key="1">
    <citation type="submission" date="2007-04" db="EMBL/GenBank/DDBJ databases">
        <title>Annotation of Pediculus humanus corporis strain USDA.</title>
        <authorList>
            <person name="Kirkness E."/>
            <person name="Hannick L."/>
            <person name="Hass B."/>
            <person name="Bruggner R."/>
            <person name="Lawson D."/>
            <person name="Bidwell S."/>
            <person name="Joardar V."/>
            <person name="Caler E."/>
            <person name="Walenz B."/>
            <person name="Inman J."/>
            <person name="Schobel S."/>
            <person name="Galinsky K."/>
            <person name="Amedeo P."/>
            <person name="Strausberg R."/>
        </authorList>
    </citation>
    <scope>NUCLEOTIDE SEQUENCE</scope>
    <source>
        <strain evidence="1">USDA</strain>
    </source>
</reference>